<keyword evidence="3" id="KW-1185">Reference proteome</keyword>
<dbReference type="RefSeq" id="WP_308992751.1">
    <property type="nucleotide sequence ID" value="NZ_CP155618.1"/>
</dbReference>
<evidence type="ECO:0000259" key="1">
    <source>
        <dbReference type="Pfam" id="PF00149"/>
    </source>
</evidence>
<dbReference type="Gene3D" id="3.60.21.10">
    <property type="match status" value="1"/>
</dbReference>
<gene>
    <name evidence="2" type="ORF">QLS71_016190</name>
</gene>
<reference evidence="2" key="1">
    <citation type="submission" date="2024-04" db="EMBL/GenBank/DDBJ databases">
        <title>Mariniflexile litorale, isolated from the shallow sediments of the Sea of Japan.</title>
        <authorList>
            <person name="Romanenko L."/>
            <person name="Isaeva M."/>
        </authorList>
    </citation>
    <scope>NUCLEOTIDE SEQUENCE [LARGE SCALE GENOMIC DNA]</scope>
    <source>
        <strain evidence="2">KMM 9835</strain>
    </source>
</reference>
<sequence length="493" mass="54488">MKKSTNNTQSSLRSKLENNPQIKLSIDGILGFLPNCEYELILYMSKKGLWAGMLPPPPPHFKTGDGAVELGLFLYWFHNHDLLDLSMFTPQRQREIKDFIIALNFFLQKTKFNAINYTILKSGDLIYIDGSILNMEMYATFDQGWFVAFLNLLQTTLDFAWYNNGSFPTVPPPVIPLVGKNTNTVNIAIIGDWGAGNANAKAVMAMVKKEQPDYIIHVGDTYYSGTPLATDPSGNLYYAPGEEIDNLLNGWPSDYQGKSFTLNSNHEMYSGANGLFYNAYGANQTPIGAQTPFSAHQGSSCFALKFGDYTLLGLDSAYESKVENAFMTGSLGAPNGTQANWIKSLKLNPNKTIILSHHNGFEDNTNSGSPLWAELQNALGGDPFAWYWGHVHNGIVYKKPITIPSTPTVPGFTTNTFARCLGHASLPYGVASSLVGKQIDYKADNLKPNSNELYNGFAMLSLTTRNGVIENISEGFYDVSGSPSQPRYFRRLL</sequence>
<dbReference type="InterPro" id="IPR004843">
    <property type="entry name" value="Calcineurin-like_PHP"/>
</dbReference>
<evidence type="ECO:0000313" key="3">
    <source>
        <dbReference type="Proteomes" id="UP001224325"/>
    </source>
</evidence>
<dbReference type="Pfam" id="PF00149">
    <property type="entry name" value="Metallophos"/>
    <property type="match status" value="1"/>
</dbReference>
<dbReference type="GO" id="GO:0016787">
    <property type="term" value="F:hydrolase activity"/>
    <property type="evidence" value="ECO:0007669"/>
    <property type="project" value="InterPro"/>
</dbReference>
<name>A0AAU7EG38_9FLAO</name>
<organism evidence="2 3">
    <name type="scientific">Mariniflexile litorale</name>
    <dbReference type="NCBI Taxonomy" id="3045158"/>
    <lineage>
        <taxon>Bacteria</taxon>
        <taxon>Pseudomonadati</taxon>
        <taxon>Bacteroidota</taxon>
        <taxon>Flavobacteriia</taxon>
        <taxon>Flavobacteriales</taxon>
        <taxon>Flavobacteriaceae</taxon>
        <taxon>Mariniflexile</taxon>
    </lineage>
</organism>
<proteinExistence type="predicted"/>
<evidence type="ECO:0000313" key="2">
    <source>
        <dbReference type="EMBL" id="XBL13851.1"/>
    </source>
</evidence>
<dbReference type="EMBL" id="CP155618">
    <property type="protein sequence ID" value="XBL13851.1"/>
    <property type="molecule type" value="Genomic_DNA"/>
</dbReference>
<dbReference type="AlphaFoldDB" id="A0AAU7EG38"/>
<dbReference type="InterPro" id="IPR029052">
    <property type="entry name" value="Metallo-depent_PP-like"/>
</dbReference>
<dbReference type="SUPFAM" id="SSF56300">
    <property type="entry name" value="Metallo-dependent phosphatases"/>
    <property type="match status" value="1"/>
</dbReference>
<dbReference type="KEGG" id="mlil:QLS71_016190"/>
<feature type="domain" description="Calcineurin-like phosphoesterase" evidence="1">
    <location>
        <begin position="186"/>
        <end position="393"/>
    </location>
</feature>
<accession>A0AAU7EG38</accession>
<dbReference type="Proteomes" id="UP001224325">
    <property type="component" value="Chromosome"/>
</dbReference>
<protein>
    <submittedName>
        <fullName evidence="2">Metallophosphoesterase</fullName>
    </submittedName>
</protein>